<evidence type="ECO:0008006" key="4">
    <source>
        <dbReference type="Google" id="ProtNLM"/>
    </source>
</evidence>
<evidence type="ECO:0000256" key="1">
    <source>
        <dbReference type="SAM" id="MobiDB-lite"/>
    </source>
</evidence>
<dbReference type="AlphaFoldDB" id="A0A3S4ZSI6"/>
<gene>
    <name evidence="2" type="ORF">PXEA_LOCUS4368</name>
</gene>
<sequence>MVLKTCGFEVGDQILAIDGVPLDQKSLNFVRADCQPSEAANLSLLDLARFCLHPLIRTNDPLSTCSTASRQGDYDQSASFSEDRARSSKLGRQAVFRVPELPSRSRTFSCTTNRTISASYITRVSESDETNRLAPLPFSRRICHSISPSGHRGYRYYSQHTRSPQERLFTDCVDIMVARRPGQNELIAQFMEELGRDAMLTTAVHSSPARQIRLNSTGAEVDKSGVYEERNVDTAAGKDLPEATKSLKVRSFTEWAHLSSAH</sequence>
<protein>
    <recommendedName>
        <fullName evidence="4">PDZ domain-containing protein</fullName>
    </recommendedName>
</protein>
<name>A0A3S4ZSI6_9PLAT</name>
<comment type="caution">
    <text evidence="2">The sequence shown here is derived from an EMBL/GenBank/DDBJ whole genome shotgun (WGS) entry which is preliminary data.</text>
</comment>
<keyword evidence="3" id="KW-1185">Reference proteome</keyword>
<dbReference type="EMBL" id="CAAALY010010312">
    <property type="protein sequence ID" value="VEL10928.1"/>
    <property type="molecule type" value="Genomic_DNA"/>
</dbReference>
<evidence type="ECO:0000313" key="2">
    <source>
        <dbReference type="EMBL" id="VEL10928.1"/>
    </source>
</evidence>
<feature type="region of interest" description="Disordered" evidence="1">
    <location>
        <begin position="66"/>
        <end position="86"/>
    </location>
</feature>
<organism evidence="2 3">
    <name type="scientific">Protopolystoma xenopodis</name>
    <dbReference type="NCBI Taxonomy" id="117903"/>
    <lineage>
        <taxon>Eukaryota</taxon>
        <taxon>Metazoa</taxon>
        <taxon>Spiralia</taxon>
        <taxon>Lophotrochozoa</taxon>
        <taxon>Platyhelminthes</taxon>
        <taxon>Monogenea</taxon>
        <taxon>Polyopisthocotylea</taxon>
        <taxon>Polystomatidea</taxon>
        <taxon>Polystomatidae</taxon>
        <taxon>Protopolystoma</taxon>
    </lineage>
</organism>
<accession>A0A3S4ZSI6</accession>
<proteinExistence type="predicted"/>
<evidence type="ECO:0000313" key="3">
    <source>
        <dbReference type="Proteomes" id="UP000784294"/>
    </source>
</evidence>
<feature type="compositionally biased region" description="Polar residues" evidence="1">
    <location>
        <begin position="66"/>
        <end position="80"/>
    </location>
</feature>
<reference evidence="2" key="1">
    <citation type="submission" date="2018-11" db="EMBL/GenBank/DDBJ databases">
        <authorList>
            <consortium name="Pathogen Informatics"/>
        </authorList>
    </citation>
    <scope>NUCLEOTIDE SEQUENCE</scope>
</reference>
<dbReference type="Proteomes" id="UP000784294">
    <property type="component" value="Unassembled WGS sequence"/>
</dbReference>